<dbReference type="InterPro" id="IPR039020">
    <property type="entry name" value="PaxB-like"/>
</dbReference>
<organism evidence="6 7">
    <name type="scientific">Candidatus Uhrbacteria bacterium CG10_big_fil_rev_8_21_14_0_10_50_16</name>
    <dbReference type="NCBI Taxonomy" id="1975039"/>
    <lineage>
        <taxon>Bacteria</taxon>
        <taxon>Candidatus Uhriibacteriota</taxon>
    </lineage>
</organism>
<proteinExistence type="predicted"/>
<feature type="transmembrane region" description="Helical" evidence="5">
    <location>
        <begin position="119"/>
        <end position="137"/>
    </location>
</feature>
<feature type="transmembrane region" description="Helical" evidence="5">
    <location>
        <begin position="27"/>
        <end position="49"/>
    </location>
</feature>
<dbReference type="EMBL" id="PCYM01000001">
    <property type="protein sequence ID" value="PIR47988.1"/>
    <property type="molecule type" value="Genomic_DNA"/>
</dbReference>
<dbReference type="AlphaFoldDB" id="A0A2H0RNA3"/>
<protein>
    <submittedName>
        <fullName evidence="6">Uncharacterized protein</fullName>
    </submittedName>
</protein>
<evidence type="ECO:0000256" key="3">
    <source>
        <dbReference type="ARBA" id="ARBA00022989"/>
    </source>
</evidence>
<feature type="transmembrane region" description="Helical" evidence="5">
    <location>
        <begin position="61"/>
        <end position="80"/>
    </location>
</feature>
<feature type="transmembrane region" description="Helical" evidence="5">
    <location>
        <begin position="92"/>
        <end position="112"/>
    </location>
</feature>
<sequence>METCEPLVTLDAIRETLVVLKSLPWPLALMACLSLVGVLAGWTATFILLIRGSIKNKVNNIPLLGLAMMWSFEYTFTLVWPPTDPVELPLRIIEWPWLAMDTVLVVCWVLFADKGTSRMLKALTAGAVLTLTTVLYQSFAQQFNVQDPISGAVIIGAYISVAYVPFVMQAQEPQQLSMWAQRARFLADAATTGVVLLLFVENVPGSLNVPVIRLCIAVTLAADVLTLVLLKERRIE</sequence>
<comment type="caution">
    <text evidence="6">The sequence shown here is derived from an EMBL/GenBank/DDBJ whole genome shotgun (WGS) entry which is preliminary data.</text>
</comment>
<dbReference type="Pfam" id="PF25129">
    <property type="entry name" value="Pyr4-TMTC"/>
    <property type="match status" value="1"/>
</dbReference>
<dbReference type="GO" id="GO:0016020">
    <property type="term" value="C:membrane"/>
    <property type="evidence" value="ECO:0007669"/>
    <property type="project" value="UniProtKB-SubCell"/>
</dbReference>
<accession>A0A2H0RNA3</accession>
<keyword evidence="2 5" id="KW-0812">Transmembrane</keyword>
<name>A0A2H0RNA3_9BACT</name>
<keyword evidence="4 5" id="KW-0472">Membrane</keyword>
<keyword evidence="3 5" id="KW-1133">Transmembrane helix</keyword>
<evidence type="ECO:0000313" key="6">
    <source>
        <dbReference type="EMBL" id="PIR47988.1"/>
    </source>
</evidence>
<feature type="transmembrane region" description="Helical" evidence="5">
    <location>
        <begin position="149"/>
        <end position="170"/>
    </location>
</feature>
<evidence type="ECO:0000256" key="5">
    <source>
        <dbReference type="SAM" id="Phobius"/>
    </source>
</evidence>
<evidence type="ECO:0000256" key="4">
    <source>
        <dbReference type="ARBA" id="ARBA00023136"/>
    </source>
</evidence>
<reference evidence="6 7" key="1">
    <citation type="submission" date="2017-09" db="EMBL/GenBank/DDBJ databases">
        <title>Depth-based differentiation of microbial function through sediment-hosted aquifers and enrichment of novel symbionts in the deep terrestrial subsurface.</title>
        <authorList>
            <person name="Probst A.J."/>
            <person name="Ladd B."/>
            <person name="Jarett J.K."/>
            <person name="Geller-Mcgrath D.E."/>
            <person name="Sieber C.M."/>
            <person name="Emerson J.B."/>
            <person name="Anantharaman K."/>
            <person name="Thomas B.C."/>
            <person name="Malmstrom R."/>
            <person name="Stieglmeier M."/>
            <person name="Klingl A."/>
            <person name="Woyke T."/>
            <person name="Ryan C.M."/>
            <person name="Banfield J.F."/>
        </authorList>
    </citation>
    <scope>NUCLEOTIDE SEQUENCE [LARGE SCALE GENOMIC DNA]</scope>
    <source>
        <strain evidence="6">CG10_big_fil_rev_8_21_14_0_10_50_16</strain>
    </source>
</reference>
<dbReference type="GO" id="GO:0016829">
    <property type="term" value="F:lyase activity"/>
    <property type="evidence" value="ECO:0007669"/>
    <property type="project" value="InterPro"/>
</dbReference>
<evidence type="ECO:0000256" key="1">
    <source>
        <dbReference type="ARBA" id="ARBA00004141"/>
    </source>
</evidence>
<feature type="transmembrane region" description="Helical" evidence="5">
    <location>
        <begin position="211"/>
        <end position="230"/>
    </location>
</feature>
<feature type="transmembrane region" description="Helical" evidence="5">
    <location>
        <begin position="182"/>
        <end position="199"/>
    </location>
</feature>
<evidence type="ECO:0000313" key="7">
    <source>
        <dbReference type="Proteomes" id="UP000230084"/>
    </source>
</evidence>
<comment type="subcellular location">
    <subcellularLocation>
        <location evidence="1">Membrane</location>
        <topology evidence="1">Multi-pass membrane protein</topology>
    </subcellularLocation>
</comment>
<gene>
    <name evidence="6" type="ORF">COV06_01140</name>
</gene>
<evidence type="ECO:0000256" key="2">
    <source>
        <dbReference type="ARBA" id="ARBA00022692"/>
    </source>
</evidence>
<dbReference type="Proteomes" id="UP000230084">
    <property type="component" value="Unassembled WGS sequence"/>
</dbReference>